<dbReference type="PANTHER" id="PTHR31339">
    <property type="entry name" value="PECTIN LYASE-RELATED"/>
    <property type="match status" value="1"/>
</dbReference>
<dbReference type="InterPro" id="IPR006626">
    <property type="entry name" value="PbH1"/>
</dbReference>
<dbReference type="Pfam" id="PF00295">
    <property type="entry name" value="Glyco_hydro_28"/>
    <property type="match status" value="1"/>
</dbReference>
<evidence type="ECO:0000256" key="4">
    <source>
        <dbReference type="RuleBase" id="RU361169"/>
    </source>
</evidence>
<evidence type="ECO:0000313" key="9">
    <source>
        <dbReference type="Proteomes" id="UP000192478"/>
    </source>
</evidence>
<sequence length="521" mass="58608">MKFEIISITARTITIEIVNKECVFSKNEFEIYINGDLKTLSNRNVTTLLGLEPNKEYEIYLKDTKTLENSNIKLFKTLNEYVTLNVRDFGASGTGDQYDTAALQAAIMVCPSNGRVVVPEGIYLTAPLFLKSNITLEIQRGAVLLGSDIREDYPILPGLTKTTDERDEFYLGSWEGDPFDCFASLITGIGVNNVKIIGEGILDGNASFDNWWKDAKKKRTAWRPRTIFFKDCKDILVEGITVQNSPSWTIHPMFSENLSFINLKVINPKDSPNTDGINPESCKDVRLVGVDFSVGDDCIAIKSGKLYMGKRLKTSSENIVIRNCHMKFGHGGIVIGSEMAGGVKNIYAIRCIFEETDRGIRIKTRRGRGEDGVINGINAENIIMKKVLTPFVINCFYFCDPDGKTEYVWSKEKLPVDERTPSVRNIYLKNIICEDCEVAAGFIYGLPERKIENIFLENIKISFLEDARPGYPAMMSFLEEQVRAGFFIGNARNVQIKNLTTENVIGESFVLSEVENLFHNQ</sequence>
<dbReference type="InterPro" id="IPR024535">
    <property type="entry name" value="RHGA/B-epi-like_pectate_lyase"/>
</dbReference>
<dbReference type="KEGG" id="cfm:BJL90_09320"/>
<evidence type="ECO:0000256" key="3">
    <source>
        <dbReference type="ARBA" id="ARBA00023295"/>
    </source>
</evidence>
<evidence type="ECO:0000313" key="8">
    <source>
        <dbReference type="Proteomes" id="UP000177894"/>
    </source>
</evidence>
<dbReference type="InterPro" id="IPR011050">
    <property type="entry name" value="Pectin_lyase_fold/virulence"/>
</dbReference>
<dbReference type="Proteomes" id="UP000192478">
    <property type="component" value="Chromosome"/>
</dbReference>
<keyword evidence="8" id="KW-1185">Reference proteome</keyword>
<evidence type="ECO:0000313" key="7">
    <source>
        <dbReference type="EMBL" id="ARE86445.1"/>
    </source>
</evidence>
<keyword evidence="3 4" id="KW-0326">Glycosidase</keyword>
<protein>
    <submittedName>
        <fullName evidence="7">Polygalacturonase</fullName>
        <ecNumber evidence="7">3.2.1.15</ecNumber>
    </submittedName>
</protein>
<dbReference type="Pfam" id="PF12708">
    <property type="entry name" value="Pect-lyase_RHGA_epim"/>
    <property type="match status" value="1"/>
</dbReference>
<dbReference type="PANTHER" id="PTHR31339:SF9">
    <property type="entry name" value="PLASMIN AND FIBRONECTIN-BINDING PROTEIN A"/>
    <property type="match status" value="1"/>
</dbReference>
<evidence type="ECO:0000259" key="5">
    <source>
        <dbReference type="Pfam" id="PF12708"/>
    </source>
</evidence>
<evidence type="ECO:0000313" key="6">
    <source>
        <dbReference type="EMBL" id="AOY76083.1"/>
    </source>
</evidence>
<dbReference type="GO" id="GO:0005975">
    <property type="term" value="P:carbohydrate metabolic process"/>
    <property type="evidence" value="ECO:0007669"/>
    <property type="project" value="InterPro"/>
</dbReference>
<dbReference type="RefSeq" id="WP_070966989.1">
    <property type="nucleotide sequence ID" value="NZ_CP017603.1"/>
</dbReference>
<dbReference type="Gene3D" id="2.160.20.10">
    <property type="entry name" value="Single-stranded right-handed beta-helix, Pectin lyase-like"/>
    <property type="match status" value="1"/>
</dbReference>
<gene>
    <name evidence="7" type="primary">pgl</name>
    <name evidence="6" type="ORF">BJL90_09320</name>
    <name evidence="7" type="ORF">CLFO_07670</name>
</gene>
<feature type="domain" description="Rhamnogalacturonase A/B/Epimerase-like pectate lyase" evidence="5">
    <location>
        <begin position="84"/>
        <end position="136"/>
    </location>
</feature>
<proteinExistence type="inferred from homology"/>
<dbReference type="InterPro" id="IPR051801">
    <property type="entry name" value="GH28_Enzymes"/>
</dbReference>
<reference evidence="6 8" key="1">
    <citation type="submission" date="2016-10" db="EMBL/GenBank/DDBJ databases">
        <title>Complete Genome Sequence of Acetogen Clostridium formicoaceticum ATCC 27076.</title>
        <authorList>
            <person name="Bao T."/>
            <person name="Cheng C."/>
            <person name="Zhao J."/>
            <person name="Yang S.-T."/>
            <person name="Wang J."/>
            <person name="Wang M."/>
        </authorList>
    </citation>
    <scope>NUCLEOTIDE SEQUENCE [LARGE SCALE GENOMIC DNA]</scope>
    <source>
        <strain evidence="6 8">ATCC 27076</strain>
    </source>
</reference>
<dbReference type="PROSITE" id="PS00502">
    <property type="entry name" value="POLYGALACTURONASE"/>
    <property type="match status" value="1"/>
</dbReference>
<dbReference type="Proteomes" id="UP000177894">
    <property type="component" value="Chromosome"/>
</dbReference>
<name>A0AAC9WG73_9CLOT</name>
<dbReference type="SUPFAM" id="SSF51126">
    <property type="entry name" value="Pectin lyase-like"/>
    <property type="match status" value="1"/>
</dbReference>
<dbReference type="EC" id="3.2.1.15" evidence="7"/>
<dbReference type="SMART" id="SM00710">
    <property type="entry name" value="PbH1"/>
    <property type="match status" value="4"/>
</dbReference>
<dbReference type="GO" id="GO:0004650">
    <property type="term" value="F:polygalacturonase activity"/>
    <property type="evidence" value="ECO:0007669"/>
    <property type="project" value="UniProtKB-EC"/>
</dbReference>
<dbReference type="EMBL" id="CP017603">
    <property type="protein sequence ID" value="AOY76083.1"/>
    <property type="molecule type" value="Genomic_DNA"/>
</dbReference>
<evidence type="ECO:0000256" key="2">
    <source>
        <dbReference type="ARBA" id="ARBA00022801"/>
    </source>
</evidence>
<accession>A0AAC9WG73</accession>
<dbReference type="InterPro" id="IPR012334">
    <property type="entry name" value="Pectin_lyas_fold"/>
</dbReference>
<organism evidence="7 9">
    <name type="scientific">Clostridium formicaceticum</name>
    <dbReference type="NCBI Taxonomy" id="1497"/>
    <lineage>
        <taxon>Bacteria</taxon>
        <taxon>Bacillati</taxon>
        <taxon>Bacillota</taxon>
        <taxon>Clostridia</taxon>
        <taxon>Eubacteriales</taxon>
        <taxon>Clostridiaceae</taxon>
        <taxon>Clostridium</taxon>
    </lineage>
</organism>
<reference evidence="7 9" key="2">
    <citation type="submission" date="2017-03" db="EMBL/GenBank/DDBJ databases">
        <title>Complete sequence of Clostridium formicaceticum DSM 92.</title>
        <authorList>
            <person name="Poehlein A."/>
            <person name="Karl M."/>
            <person name="Bengelsdorf F.R."/>
            <person name="Duerre P."/>
            <person name="Daniel R."/>
        </authorList>
    </citation>
    <scope>NUCLEOTIDE SEQUENCE [LARGE SCALE GENOMIC DNA]</scope>
    <source>
        <strain evidence="7 9">DSM 92</strain>
    </source>
</reference>
<comment type="similarity">
    <text evidence="1 4">Belongs to the glycosyl hydrolase 28 family.</text>
</comment>
<evidence type="ECO:0000256" key="1">
    <source>
        <dbReference type="ARBA" id="ARBA00008834"/>
    </source>
</evidence>
<dbReference type="InterPro" id="IPR000743">
    <property type="entry name" value="Glyco_hydro_28"/>
</dbReference>
<dbReference type="EMBL" id="CP020559">
    <property type="protein sequence ID" value="ARE86445.1"/>
    <property type="molecule type" value="Genomic_DNA"/>
</dbReference>
<dbReference type="AlphaFoldDB" id="A0AAC9WG73"/>
<keyword evidence="2 4" id="KW-0378">Hydrolase</keyword>